<dbReference type="Proteomes" id="UP000007115">
    <property type="component" value="Unassembled WGS sequence"/>
</dbReference>
<dbReference type="OrthoDB" id="3364440at2759"/>
<dbReference type="PANTHER" id="PTHR43785:SF2">
    <property type="entry name" value="TYPE-1 GLUTAMINE SYNTHETASE 1"/>
    <property type="match status" value="1"/>
</dbReference>
<dbReference type="OMA" id="WGSENRA"/>
<keyword evidence="6" id="KW-1185">Reference proteome</keyword>
<evidence type="ECO:0000256" key="3">
    <source>
        <dbReference type="RuleBase" id="RU000384"/>
    </source>
</evidence>
<comment type="similarity">
    <text evidence="2 3">Belongs to the glutamine synthetase family.</text>
</comment>
<evidence type="ECO:0000259" key="4">
    <source>
        <dbReference type="PROSITE" id="PS51987"/>
    </source>
</evidence>
<dbReference type="VEuPathDB" id="FungiDB:TRIVIDRAFT_40026"/>
<evidence type="ECO:0000313" key="5">
    <source>
        <dbReference type="EMBL" id="EHK16177.1"/>
    </source>
</evidence>
<dbReference type="InParanoid" id="G9NBH2"/>
<dbReference type="RefSeq" id="XP_013950372.1">
    <property type="nucleotide sequence ID" value="XM_014094897.1"/>
</dbReference>
<protein>
    <recommendedName>
        <fullName evidence="4">GS catalytic domain-containing protein</fullName>
    </recommendedName>
</protein>
<dbReference type="PANTHER" id="PTHR43785">
    <property type="entry name" value="GAMMA-GLUTAMYLPUTRESCINE SYNTHETASE"/>
    <property type="match status" value="1"/>
</dbReference>
<keyword evidence="1" id="KW-0436">Ligase</keyword>
<feature type="domain" description="GS catalytic" evidence="4">
    <location>
        <begin position="116"/>
        <end position="429"/>
    </location>
</feature>
<dbReference type="PROSITE" id="PS51987">
    <property type="entry name" value="GS_CATALYTIC"/>
    <property type="match status" value="1"/>
</dbReference>
<comment type="caution">
    <text evidence="5">The sequence shown here is derived from an EMBL/GenBank/DDBJ whole genome shotgun (WGS) entry which is preliminary data.</text>
</comment>
<dbReference type="InterPro" id="IPR014746">
    <property type="entry name" value="Gln_synth/guanido_kin_cat_dom"/>
</dbReference>
<dbReference type="STRING" id="413071.G9NBH2"/>
<reference evidence="5 6" key="1">
    <citation type="journal article" date="2011" name="Genome Biol.">
        <title>Comparative genome sequence analysis underscores mycoparasitism as the ancestral life style of Trichoderma.</title>
        <authorList>
            <person name="Kubicek C.P."/>
            <person name="Herrera-Estrella A."/>
            <person name="Seidl-Seiboth V."/>
            <person name="Martinez D.A."/>
            <person name="Druzhinina I.S."/>
            <person name="Thon M."/>
            <person name="Zeilinger S."/>
            <person name="Casas-Flores S."/>
            <person name="Horwitz B.A."/>
            <person name="Mukherjee P.K."/>
            <person name="Mukherjee M."/>
            <person name="Kredics L."/>
            <person name="Alcaraz L.D."/>
            <person name="Aerts A."/>
            <person name="Antal Z."/>
            <person name="Atanasova L."/>
            <person name="Cervantes-Badillo M.G."/>
            <person name="Challacombe J."/>
            <person name="Chertkov O."/>
            <person name="McCluskey K."/>
            <person name="Coulpier F."/>
            <person name="Deshpande N."/>
            <person name="von Doehren H."/>
            <person name="Ebbole D.J."/>
            <person name="Esquivel-Naranjo E.U."/>
            <person name="Fekete E."/>
            <person name="Flipphi M."/>
            <person name="Glaser F."/>
            <person name="Gomez-Rodriguez E.Y."/>
            <person name="Gruber S."/>
            <person name="Han C."/>
            <person name="Henrissat B."/>
            <person name="Hermosa R."/>
            <person name="Hernandez-Onate M."/>
            <person name="Karaffa L."/>
            <person name="Kosti I."/>
            <person name="Le Crom S."/>
            <person name="Lindquist E."/>
            <person name="Lucas S."/>
            <person name="Luebeck M."/>
            <person name="Luebeck P.S."/>
            <person name="Margeot A."/>
            <person name="Metz B."/>
            <person name="Misra M."/>
            <person name="Nevalainen H."/>
            <person name="Omann M."/>
            <person name="Packer N."/>
            <person name="Perrone G."/>
            <person name="Uresti-Rivera E.E."/>
            <person name="Salamov A."/>
            <person name="Schmoll M."/>
            <person name="Seiboth B."/>
            <person name="Shapiro H."/>
            <person name="Sukno S."/>
            <person name="Tamayo-Ramos J.A."/>
            <person name="Tisch D."/>
            <person name="Wiest A."/>
            <person name="Wilkinson H.H."/>
            <person name="Zhang M."/>
            <person name="Coutinho P.M."/>
            <person name="Kenerley C.M."/>
            <person name="Monte E."/>
            <person name="Baker S.E."/>
            <person name="Grigoriev I.V."/>
        </authorList>
    </citation>
    <scope>NUCLEOTIDE SEQUENCE [LARGE SCALE GENOMIC DNA]</scope>
    <source>
        <strain evidence="6">Gv29-8 / FGSC 10586</strain>
    </source>
</reference>
<evidence type="ECO:0000313" key="6">
    <source>
        <dbReference type="Proteomes" id="UP000007115"/>
    </source>
</evidence>
<sequence>MTAAVANFLVAHPNIRFVRFQWQDLSGHLRARLVPIEHALVIASGERPLRVGPVAFQCVVDNSLLPGIDLKGNHTLVVDWTSLRTRQRLDPMYASVMCQVVENLPYLPEPNWGLCPRRALETVVDKAKQTLHVNFLVGFEVEFEIMKASEEGGFVPYSRGMGNYQVTSYRDPCFVHIEEAVETLLDAGVKIEAFHGEGLRGQYEIALGPLSPVQAVDQLLMVHDTLKHIFARHGLVATMSPRPVPLRRQSSGQHTHISINPPRNEESFLAGMLNRLPQLCAFGLPYGLSYERVKPVFAGNIVSWGTEDRNVPIRKIKAGHWEVRCIDATANMYLTLAALLSAGMIGCVKREPLLLKDTGINTQCDETGGEMLPQSIDEALNRLEMTFEELEATMESKIIRHYLRVKKRDASLFQDMGSQAARDLMTEIF</sequence>
<dbReference type="eggNOG" id="KOG0683">
    <property type="taxonomic scope" value="Eukaryota"/>
</dbReference>
<accession>G9NBH2</accession>
<dbReference type="GeneID" id="25793861"/>
<dbReference type="SMART" id="SM01230">
    <property type="entry name" value="Gln-synt_C"/>
    <property type="match status" value="1"/>
</dbReference>
<dbReference type="Gene3D" id="3.30.590.10">
    <property type="entry name" value="Glutamine synthetase/guanido kinase, catalytic domain"/>
    <property type="match status" value="1"/>
</dbReference>
<dbReference type="HOGENOM" id="CLU_017290_6_1_1"/>
<gene>
    <name evidence="5" type="ORF">TRIVIDRAFT_40026</name>
</gene>
<dbReference type="EMBL" id="ABDF02000091">
    <property type="protein sequence ID" value="EHK16177.1"/>
    <property type="molecule type" value="Genomic_DNA"/>
</dbReference>
<evidence type="ECO:0000256" key="2">
    <source>
        <dbReference type="PROSITE-ProRule" id="PRU01331"/>
    </source>
</evidence>
<dbReference type="SUPFAM" id="SSF55931">
    <property type="entry name" value="Glutamine synthetase/guanido kinase"/>
    <property type="match status" value="1"/>
</dbReference>
<proteinExistence type="inferred from homology"/>
<name>G9NBH2_HYPVG</name>
<dbReference type="AlphaFoldDB" id="G9NBH2"/>
<organism evidence="5 6">
    <name type="scientific">Hypocrea virens (strain Gv29-8 / FGSC 10586)</name>
    <name type="common">Gliocladium virens</name>
    <name type="synonym">Trichoderma virens</name>
    <dbReference type="NCBI Taxonomy" id="413071"/>
    <lineage>
        <taxon>Eukaryota</taxon>
        <taxon>Fungi</taxon>
        <taxon>Dikarya</taxon>
        <taxon>Ascomycota</taxon>
        <taxon>Pezizomycotina</taxon>
        <taxon>Sordariomycetes</taxon>
        <taxon>Hypocreomycetidae</taxon>
        <taxon>Hypocreales</taxon>
        <taxon>Hypocreaceae</taxon>
        <taxon>Trichoderma</taxon>
    </lineage>
</organism>
<dbReference type="GO" id="GO:0004356">
    <property type="term" value="F:glutamine synthetase activity"/>
    <property type="evidence" value="ECO:0007669"/>
    <property type="project" value="InterPro"/>
</dbReference>
<evidence type="ECO:0000256" key="1">
    <source>
        <dbReference type="ARBA" id="ARBA00022598"/>
    </source>
</evidence>
<dbReference type="InterPro" id="IPR008146">
    <property type="entry name" value="Gln_synth_cat_dom"/>
</dbReference>
<dbReference type="Pfam" id="PF00120">
    <property type="entry name" value="Gln-synt_C"/>
    <property type="match status" value="1"/>
</dbReference>